<dbReference type="RefSeq" id="WP_155871782.1">
    <property type="nucleotide sequence ID" value="NZ_CP168248.1"/>
</dbReference>
<feature type="compositionally biased region" description="Low complexity" evidence="1">
    <location>
        <begin position="71"/>
        <end position="85"/>
    </location>
</feature>
<feature type="domain" description="AMIN-like" evidence="2">
    <location>
        <begin position="109"/>
        <end position="230"/>
    </location>
</feature>
<sequence length="233" mass="24450">MHKNPMAGFAATLGRDVEASTNDCAPVLTPAYRRRTLLTARALVAVGTACLMGLAGCSNGSDAPDTVQGTAEKASLASSSTSSNAGLTPLGDASIESKTQRPDMSEGIVTSVRVGHHETFDRVVFDFEGTGAPGWFVDYTDSPAQQGSGFPIEIKGDAVLMVNIDGIALPFELGKPDPQIGVVPGVGNITEVKAAGTFEGRSQFVVGLDRKHPYSVQMLREPTRVVIDIRSQS</sequence>
<reference evidence="3 4" key="1">
    <citation type="submission" date="2019-11" db="EMBL/GenBank/DDBJ databases">
        <authorList>
            <person name="Brisse S."/>
        </authorList>
    </citation>
    <scope>NUCLEOTIDE SEQUENCE [LARGE SCALE GENOMIC DNA]</scope>
    <source>
        <strain evidence="3">FRC0190</strain>
    </source>
</reference>
<evidence type="ECO:0000313" key="3">
    <source>
        <dbReference type="EMBL" id="VZH84597.1"/>
    </source>
</evidence>
<proteinExistence type="predicted"/>
<dbReference type="KEGG" id="crf:FRC0190_00610"/>
<dbReference type="InterPro" id="IPR056303">
    <property type="entry name" value="AMIN-like"/>
</dbReference>
<dbReference type="AlphaFoldDB" id="A0A6I8MAE6"/>
<dbReference type="Proteomes" id="UP000423525">
    <property type="component" value="Chromosome"/>
</dbReference>
<dbReference type="Pfam" id="PF24837">
    <property type="entry name" value="AMIN-like"/>
    <property type="match status" value="1"/>
</dbReference>
<accession>A0A6I8MAE6</accession>
<name>A0A6I8MAE6_9CORY</name>
<gene>
    <name evidence="3" type="ORF">FRC0190_00610</name>
</gene>
<dbReference type="EMBL" id="LR738855">
    <property type="protein sequence ID" value="VZH84597.1"/>
    <property type="molecule type" value="Genomic_DNA"/>
</dbReference>
<evidence type="ECO:0000313" key="4">
    <source>
        <dbReference type="Proteomes" id="UP000423525"/>
    </source>
</evidence>
<organism evidence="3 4">
    <name type="scientific">Corynebacterium rouxii</name>
    <dbReference type="NCBI Taxonomy" id="2719119"/>
    <lineage>
        <taxon>Bacteria</taxon>
        <taxon>Bacillati</taxon>
        <taxon>Actinomycetota</taxon>
        <taxon>Actinomycetes</taxon>
        <taxon>Mycobacteriales</taxon>
        <taxon>Corynebacteriaceae</taxon>
        <taxon>Corynebacterium</taxon>
    </lineage>
</organism>
<evidence type="ECO:0000259" key="2">
    <source>
        <dbReference type="Pfam" id="PF24837"/>
    </source>
</evidence>
<protein>
    <recommendedName>
        <fullName evidence="2">AMIN-like domain-containing protein</fullName>
    </recommendedName>
</protein>
<evidence type="ECO:0000256" key="1">
    <source>
        <dbReference type="SAM" id="MobiDB-lite"/>
    </source>
</evidence>
<feature type="region of interest" description="Disordered" evidence="1">
    <location>
        <begin position="62"/>
        <end position="104"/>
    </location>
</feature>